<evidence type="ECO:0000256" key="2">
    <source>
        <dbReference type="SAM" id="Phobius"/>
    </source>
</evidence>
<feature type="region of interest" description="Disordered" evidence="1">
    <location>
        <begin position="102"/>
        <end position="144"/>
    </location>
</feature>
<dbReference type="RefSeq" id="WP_386374992.1">
    <property type="nucleotide sequence ID" value="NZ_JBHUMP010000010.1"/>
</dbReference>
<evidence type="ECO:0000313" key="4">
    <source>
        <dbReference type="Proteomes" id="UP001597474"/>
    </source>
</evidence>
<keyword evidence="2" id="KW-1133">Transmembrane helix</keyword>
<feature type="transmembrane region" description="Helical" evidence="2">
    <location>
        <begin position="53"/>
        <end position="74"/>
    </location>
</feature>
<organism evidence="3 4">
    <name type="scientific">Sulfitobacter aestuarii</name>
    <dbReference type="NCBI Taxonomy" id="2161676"/>
    <lineage>
        <taxon>Bacteria</taxon>
        <taxon>Pseudomonadati</taxon>
        <taxon>Pseudomonadota</taxon>
        <taxon>Alphaproteobacteria</taxon>
        <taxon>Rhodobacterales</taxon>
        <taxon>Roseobacteraceae</taxon>
        <taxon>Sulfitobacter</taxon>
    </lineage>
</organism>
<dbReference type="EMBL" id="JBHUMP010000010">
    <property type="protein sequence ID" value="MFD2740455.1"/>
    <property type="molecule type" value="Genomic_DNA"/>
</dbReference>
<protein>
    <submittedName>
        <fullName evidence="3">Uncharacterized protein</fullName>
    </submittedName>
</protein>
<dbReference type="Proteomes" id="UP001597474">
    <property type="component" value="Unassembled WGS sequence"/>
</dbReference>
<accession>A0ABW5U3R1</accession>
<name>A0ABW5U3R1_9RHOB</name>
<comment type="caution">
    <text evidence="3">The sequence shown here is derived from an EMBL/GenBank/DDBJ whole genome shotgun (WGS) entry which is preliminary data.</text>
</comment>
<keyword evidence="2" id="KW-0472">Membrane</keyword>
<sequence>MPRHYERSYGRSRALSRLVELVGWLLVVTGAAAALLGFAAAPGLFAAGTEAGLAARLLGLLPGLLLVAAGFGAVQQSHGARARYDSAELSRDLLVQARLSQGNAPPVKMAKPSSGPIVAPPRAVTSVDRPEPVLRAPVPRRTGS</sequence>
<feature type="transmembrane region" description="Helical" evidence="2">
    <location>
        <begin position="21"/>
        <end position="41"/>
    </location>
</feature>
<keyword evidence="2" id="KW-0812">Transmembrane</keyword>
<keyword evidence="4" id="KW-1185">Reference proteome</keyword>
<reference evidence="4" key="1">
    <citation type="journal article" date="2019" name="Int. J. Syst. Evol. Microbiol.">
        <title>The Global Catalogue of Microorganisms (GCM) 10K type strain sequencing project: providing services to taxonomists for standard genome sequencing and annotation.</title>
        <authorList>
            <consortium name="The Broad Institute Genomics Platform"/>
            <consortium name="The Broad Institute Genome Sequencing Center for Infectious Disease"/>
            <person name="Wu L."/>
            <person name="Ma J."/>
        </authorList>
    </citation>
    <scope>NUCLEOTIDE SEQUENCE [LARGE SCALE GENOMIC DNA]</scope>
    <source>
        <strain evidence="4">TISTR 2562</strain>
    </source>
</reference>
<evidence type="ECO:0000313" key="3">
    <source>
        <dbReference type="EMBL" id="MFD2740455.1"/>
    </source>
</evidence>
<gene>
    <name evidence="3" type="ORF">ACFSUD_12780</name>
</gene>
<evidence type="ECO:0000256" key="1">
    <source>
        <dbReference type="SAM" id="MobiDB-lite"/>
    </source>
</evidence>
<proteinExistence type="predicted"/>